<organism evidence="1 2">
    <name type="scientific">Sporosarcina luteola</name>
    <dbReference type="NCBI Taxonomy" id="582850"/>
    <lineage>
        <taxon>Bacteria</taxon>
        <taxon>Bacillati</taxon>
        <taxon>Bacillota</taxon>
        <taxon>Bacilli</taxon>
        <taxon>Bacillales</taxon>
        <taxon>Caryophanaceae</taxon>
        <taxon>Sporosarcina</taxon>
    </lineage>
</organism>
<gene>
    <name evidence="1" type="ORF">SLU01_18510</name>
</gene>
<dbReference type="Proteomes" id="UP000321901">
    <property type="component" value="Unassembled WGS sequence"/>
</dbReference>
<dbReference type="EMBL" id="BJYL01000023">
    <property type="protein sequence ID" value="GEN83539.1"/>
    <property type="molecule type" value="Genomic_DNA"/>
</dbReference>
<keyword evidence="2" id="KW-1185">Reference proteome</keyword>
<protein>
    <submittedName>
        <fullName evidence="1">Dipeptidase</fullName>
    </submittedName>
</protein>
<dbReference type="PANTHER" id="PTHR10443:SF12">
    <property type="entry name" value="DIPEPTIDASE"/>
    <property type="match status" value="1"/>
</dbReference>
<accession>A0A511Z7X0</accession>
<name>A0A511Z7X0_9BACL</name>
<comment type="caution">
    <text evidence="1">The sequence shown here is derived from an EMBL/GenBank/DDBJ whole genome shotgun (WGS) entry which is preliminary data.</text>
</comment>
<proteinExistence type="predicted"/>
<evidence type="ECO:0000313" key="2">
    <source>
        <dbReference type="Proteomes" id="UP000321901"/>
    </source>
</evidence>
<dbReference type="CDD" id="cd01301">
    <property type="entry name" value="rDP_like"/>
    <property type="match status" value="1"/>
</dbReference>
<sequence>MLLLKVKSDYLVDYPKGGLDLNIIDLHCDVLLKLYAAKGDLSFQHATELDVNYDKLKQGGVKIQAFAIFVPPSIKSDQKFQVALDQIHYFYTEVIAKNPNLKVLKNWKDFDQLADGEIGAFLTLEGVDCIGNDLQKLSILYELGVRSIGLTWNNSNLAADGAGEERGAGLTVFGKEIIQFCNENKILSDVSHLCERSFWDVMELANHPIASHSNSQAICNHRRNLTDEQATHLFKKNGLVHVVYCPPFITEQGPASISDLITHIDHFCSIGGVKHIGLGSDFDGISDKVVNLEDASMHPALINELLKKYSEDEVKGFAYQNFLDLRPR</sequence>
<dbReference type="Pfam" id="PF01244">
    <property type="entry name" value="Peptidase_M19"/>
    <property type="match status" value="1"/>
</dbReference>
<reference evidence="1 2" key="1">
    <citation type="submission" date="2019-07" db="EMBL/GenBank/DDBJ databases">
        <title>Whole genome shotgun sequence of Sporosarcina luteola NBRC 105378.</title>
        <authorList>
            <person name="Hosoyama A."/>
            <person name="Uohara A."/>
            <person name="Ohji S."/>
            <person name="Ichikawa N."/>
        </authorList>
    </citation>
    <scope>NUCLEOTIDE SEQUENCE [LARGE SCALE GENOMIC DNA]</scope>
    <source>
        <strain evidence="1 2">NBRC 105378</strain>
    </source>
</reference>
<dbReference type="Gene3D" id="3.20.20.140">
    <property type="entry name" value="Metal-dependent hydrolases"/>
    <property type="match status" value="1"/>
</dbReference>
<dbReference type="GO" id="GO:0070573">
    <property type="term" value="F:metallodipeptidase activity"/>
    <property type="evidence" value="ECO:0007669"/>
    <property type="project" value="InterPro"/>
</dbReference>
<dbReference type="AlphaFoldDB" id="A0A511Z7X0"/>
<dbReference type="InterPro" id="IPR008257">
    <property type="entry name" value="Pept_M19"/>
</dbReference>
<dbReference type="PANTHER" id="PTHR10443">
    <property type="entry name" value="MICROSOMAL DIPEPTIDASE"/>
    <property type="match status" value="1"/>
</dbReference>
<dbReference type="InterPro" id="IPR032466">
    <property type="entry name" value="Metal_Hydrolase"/>
</dbReference>
<evidence type="ECO:0000313" key="1">
    <source>
        <dbReference type="EMBL" id="GEN83539.1"/>
    </source>
</evidence>
<dbReference type="SUPFAM" id="SSF51556">
    <property type="entry name" value="Metallo-dependent hydrolases"/>
    <property type="match status" value="1"/>
</dbReference>
<dbReference type="GO" id="GO:0006508">
    <property type="term" value="P:proteolysis"/>
    <property type="evidence" value="ECO:0007669"/>
    <property type="project" value="InterPro"/>
</dbReference>
<dbReference type="PROSITE" id="PS51365">
    <property type="entry name" value="RENAL_DIPEPTIDASE_2"/>
    <property type="match status" value="1"/>
</dbReference>